<accession>A0A0C9RIR7</accession>
<protein>
    <submittedName>
        <fullName evidence="3">TSA: Wollemia nobilis Ref_Wollemi_Transcript_15553_1906 transcribed RNA sequence</fullName>
    </submittedName>
</protein>
<name>A0A0C9RIR7_9CONI</name>
<evidence type="ECO:0000313" key="3">
    <source>
        <dbReference type="EMBL" id="JAG86406.1"/>
    </source>
</evidence>
<evidence type="ECO:0000259" key="2">
    <source>
        <dbReference type="PROSITE" id="PS50217"/>
    </source>
</evidence>
<dbReference type="InterPro" id="IPR031106">
    <property type="entry name" value="C/EBP"/>
</dbReference>
<dbReference type="InterPro" id="IPR004827">
    <property type="entry name" value="bZIP"/>
</dbReference>
<dbReference type="Pfam" id="PF07716">
    <property type="entry name" value="bZIP_2"/>
    <property type="match status" value="1"/>
</dbReference>
<dbReference type="SUPFAM" id="SSF57959">
    <property type="entry name" value="Leucine zipper domain"/>
    <property type="match status" value="1"/>
</dbReference>
<dbReference type="GO" id="GO:0000978">
    <property type="term" value="F:RNA polymerase II cis-regulatory region sequence-specific DNA binding"/>
    <property type="evidence" value="ECO:0007669"/>
    <property type="project" value="TreeGrafter"/>
</dbReference>
<dbReference type="PANTHER" id="PTHR23334:SF49">
    <property type="entry name" value="BASIC LEUCINE ZIPPER 23"/>
    <property type="match status" value="1"/>
</dbReference>
<dbReference type="PANTHER" id="PTHR23334">
    <property type="entry name" value="CCAAT/ENHANCER BINDING PROTEIN"/>
    <property type="match status" value="1"/>
</dbReference>
<feature type="region of interest" description="Disordered" evidence="1">
    <location>
        <begin position="77"/>
        <end position="108"/>
    </location>
</feature>
<evidence type="ECO:0000256" key="1">
    <source>
        <dbReference type="SAM" id="MobiDB-lite"/>
    </source>
</evidence>
<dbReference type="EMBL" id="GCHU01015466">
    <property type="protein sequence ID" value="JAG86406.1"/>
    <property type="molecule type" value="Transcribed_RNA"/>
</dbReference>
<sequence>MVGIGDGEVDFSNPEIFGSNNLGVDDLGSGSSMESFFEEILRDTHACTHTHTCNPPGPDNTHTHTCFHTHTKILPAADEEKSADSTQDSSPKAKKRSGGNREAVRKYREKKKARTACLEEEVLHLTALNQQLMRRLQGQGALEAEIARLKCLLADFRGRIDGELGSYPYQKSVRADKAVDGQFLPPLPGGYVLNSCNVRCSADVACPDPILTSEGKDGMQQELGSSMCGSTGCGVVSGNCQGLKDDVVVTSSGLSAMGSCEKQRKGTFAM</sequence>
<dbReference type="SMART" id="SM00338">
    <property type="entry name" value="BRLZ"/>
    <property type="match status" value="1"/>
</dbReference>
<proteinExistence type="predicted"/>
<dbReference type="CDD" id="cd14686">
    <property type="entry name" value="bZIP"/>
    <property type="match status" value="1"/>
</dbReference>
<dbReference type="PROSITE" id="PS50217">
    <property type="entry name" value="BZIP"/>
    <property type="match status" value="1"/>
</dbReference>
<dbReference type="AlphaFoldDB" id="A0A0C9RIR7"/>
<dbReference type="GO" id="GO:0006351">
    <property type="term" value="P:DNA-templated transcription"/>
    <property type="evidence" value="ECO:0007669"/>
    <property type="project" value="InterPro"/>
</dbReference>
<feature type="domain" description="BZIP" evidence="2">
    <location>
        <begin position="90"/>
        <end position="137"/>
    </location>
</feature>
<organism evidence="3">
    <name type="scientific">Wollemia nobilis</name>
    <dbReference type="NCBI Taxonomy" id="56998"/>
    <lineage>
        <taxon>Eukaryota</taxon>
        <taxon>Viridiplantae</taxon>
        <taxon>Streptophyta</taxon>
        <taxon>Embryophyta</taxon>
        <taxon>Tracheophyta</taxon>
        <taxon>Spermatophyta</taxon>
        <taxon>Pinopsida</taxon>
        <taxon>Pinidae</taxon>
        <taxon>Conifers II</taxon>
        <taxon>Araucariales</taxon>
        <taxon>Araucariaceae</taxon>
        <taxon>Wollemia</taxon>
    </lineage>
</organism>
<dbReference type="Gene3D" id="1.20.5.170">
    <property type="match status" value="1"/>
</dbReference>
<reference evidence="3" key="1">
    <citation type="submission" date="2015-02" db="EMBL/GenBank/DDBJ databases">
        <title>A transcriptome of Wollemia nobilis - a relic of Gondwana.</title>
        <authorList>
            <person name="Chia J.Y."/>
            <person name="Leong Y.S."/>
            <person name="Abdul Karim S."/>
            <person name="Wan Azmi N."/>
            <person name="Hercus R."/>
            <person name="Croft L."/>
        </authorList>
    </citation>
    <scope>NUCLEOTIDE SEQUENCE</scope>
    <source>
        <strain evidence="3">MaeBrown</strain>
        <tissue evidence="3">Leaf</tissue>
    </source>
</reference>
<dbReference type="GO" id="GO:0000981">
    <property type="term" value="F:DNA-binding transcription factor activity, RNA polymerase II-specific"/>
    <property type="evidence" value="ECO:0007669"/>
    <property type="project" value="TreeGrafter"/>
</dbReference>
<dbReference type="InterPro" id="IPR046347">
    <property type="entry name" value="bZIP_sf"/>
</dbReference>